<keyword evidence="2" id="KW-1185">Reference proteome</keyword>
<gene>
    <name evidence="1" type="ORF">BJ138DRAFT_1099225</name>
</gene>
<comment type="caution">
    <text evidence="1">The sequence shown here is derived from an EMBL/GenBank/DDBJ whole genome shotgun (WGS) entry which is preliminary data.</text>
</comment>
<sequence>MPKVSLPQLPLSGLFAVAKPSGPTSMSVINDIKHLVGNSRLFVDGEKLEERKSKGKAFKRGKRARDTVKIGQGGTLDPLADGVLVVGVGKGTKRLNEFLDCVKEYRTTALLGCETDSYDGEGVRVRIAPWSHVTKESVESMLDKFRGEIHQTPPIFSALKMDGRPLYEYARQGIPLPRPIEPRKVTVHSLELVDWKGDDHTFRWPEKAFSDDEKKSMEKALENVEEKPVVRDEPELHASDVSPSAFVLSMKVSGGTYVRSIVHDLGHALGSAAHVVTLTRSRQGRFTLDPKEEGDKGCVPWEVFSKATESEGGVDEDGWTEWEREVIDRLEIVDGSKSNTAV</sequence>
<name>A0ACB8AKD7_9AGAM</name>
<protein>
    <submittedName>
        <fullName evidence="1">Pseudouridine synthase</fullName>
    </submittedName>
</protein>
<organism evidence="1 2">
    <name type="scientific">Hygrophoropsis aurantiaca</name>
    <dbReference type="NCBI Taxonomy" id="72124"/>
    <lineage>
        <taxon>Eukaryota</taxon>
        <taxon>Fungi</taxon>
        <taxon>Dikarya</taxon>
        <taxon>Basidiomycota</taxon>
        <taxon>Agaricomycotina</taxon>
        <taxon>Agaricomycetes</taxon>
        <taxon>Agaricomycetidae</taxon>
        <taxon>Boletales</taxon>
        <taxon>Coniophorineae</taxon>
        <taxon>Hygrophoropsidaceae</taxon>
        <taxon>Hygrophoropsis</taxon>
    </lineage>
</organism>
<evidence type="ECO:0000313" key="2">
    <source>
        <dbReference type="Proteomes" id="UP000790377"/>
    </source>
</evidence>
<accession>A0ACB8AKD7</accession>
<dbReference type="EMBL" id="MU267625">
    <property type="protein sequence ID" value="KAH7913735.1"/>
    <property type="molecule type" value="Genomic_DNA"/>
</dbReference>
<proteinExistence type="predicted"/>
<reference evidence="1" key="1">
    <citation type="journal article" date="2021" name="New Phytol.">
        <title>Evolutionary innovations through gain and loss of genes in the ectomycorrhizal Boletales.</title>
        <authorList>
            <person name="Wu G."/>
            <person name="Miyauchi S."/>
            <person name="Morin E."/>
            <person name="Kuo A."/>
            <person name="Drula E."/>
            <person name="Varga T."/>
            <person name="Kohler A."/>
            <person name="Feng B."/>
            <person name="Cao Y."/>
            <person name="Lipzen A."/>
            <person name="Daum C."/>
            <person name="Hundley H."/>
            <person name="Pangilinan J."/>
            <person name="Johnson J."/>
            <person name="Barry K."/>
            <person name="LaButti K."/>
            <person name="Ng V."/>
            <person name="Ahrendt S."/>
            <person name="Min B."/>
            <person name="Choi I.G."/>
            <person name="Park H."/>
            <person name="Plett J.M."/>
            <person name="Magnuson J."/>
            <person name="Spatafora J.W."/>
            <person name="Nagy L.G."/>
            <person name="Henrissat B."/>
            <person name="Grigoriev I.V."/>
            <person name="Yang Z.L."/>
            <person name="Xu J."/>
            <person name="Martin F.M."/>
        </authorList>
    </citation>
    <scope>NUCLEOTIDE SEQUENCE</scope>
    <source>
        <strain evidence="1">ATCC 28755</strain>
    </source>
</reference>
<evidence type="ECO:0000313" key="1">
    <source>
        <dbReference type="EMBL" id="KAH7913735.1"/>
    </source>
</evidence>
<dbReference type="Proteomes" id="UP000790377">
    <property type="component" value="Unassembled WGS sequence"/>
</dbReference>